<evidence type="ECO:0000313" key="2">
    <source>
        <dbReference type="Proteomes" id="UP000220251"/>
    </source>
</evidence>
<dbReference type="InterPro" id="IPR001387">
    <property type="entry name" value="Cro/C1-type_HTH"/>
</dbReference>
<proteinExistence type="predicted"/>
<dbReference type="OrthoDB" id="5639117at2"/>
<dbReference type="EMBL" id="CWGJ01000026">
    <property type="protein sequence ID" value="CRX39193.1"/>
    <property type="molecule type" value="Genomic_DNA"/>
</dbReference>
<name>A0A0H5DSB0_9BACT</name>
<gene>
    <name evidence="1" type="ORF">ELAC_1868</name>
</gene>
<evidence type="ECO:0008006" key="3">
    <source>
        <dbReference type="Google" id="ProtNLM"/>
    </source>
</evidence>
<protein>
    <recommendedName>
        <fullName evidence="3">Transcriptional regulator</fullName>
    </recommendedName>
</protein>
<dbReference type="AlphaFoldDB" id="A0A0H5DSB0"/>
<dbReference type="InterPro" id="IPR010982">
    <property type="entry name" value="Lambda_DNA-bd_dom_sf"/>
</dbReference>
<organism evidence="1 2">
    <name type="scientific">Estrella lausannensis</name>
    <dbReference type="NCBI Taxonomy" id="483423"/>
    <lineage>
        <taxon>Bacteria</taxon>
        <taxon>Pseudomonadati</taxon>
        <taxon>Chlamydiota</taxon>
        <taxon>Chlamydiia</taxon>
        <taxon>Parachlamydiales</taxon>
        <taxon>Candidatus Criblamydiaceae</taxon>
        <taxon>Estrella</taxon>
    </lineage>
</organism>
<dbReference type="RefSeq" id="WP_098039058.1">
    <property type="nucleotide sequence ID" value="NZ_CWGJ01000026.1"/>
</dbReference>
<dbReference type="SUPFAM" id="SSF47413">
    <property type="entry name" value="lambda repressor-like DNA-binding domains"/>
    <property type="match status" value="1"/>
</dbReference>
<dbReference type="Gene3D" id="1.10.260.40">
    <property type="entry name" value="lambda repressor-like DNA-binding domains"/>
    <property type="match status" value="1"/>
</dbReference>
<dbReference type="Proteomes" id="UP000220251">
    <property type="component" value="Unassembled WGS sequence"/>
</dbReference>
<evidence type="ECO:0000313" key="1">
    <source>
        <dbReference type="EMBL" id="CRX39193.1"/>
    </source>
</evidence>
<keyword evidence="2" id="KW-1185">Reference proteome</keyword>
<dbReference type="GO" id="GO:0003677">
    <property type="term" value="F:DNA binding"/>
    <property type="evidence" value="ECO:0007669"/>
    <property type="project" value="InterPro"/>
</dbReference>
<sequence length="153" mass="17801">MKKQKVEKEVIYEGLGFPIILRNVPMVELRGVWTLDVNLNILQKVVLLALAHHPSDMTGNQIRFVRNWLELTQTEFGKLFGVTHPAVVKWEKTGNKSSKMNLTTQRDLRLWLLDQLLSKDDDFRRAFKIIHMTDYSQSIEPLEFDVPKDLVAI</sequence>
<dbReference type="CDD" id="cd00093">
    <property type="entry name" value="HTH_XRE"/>
    <property type="match status" value="1"/>
</dbReference>
<reference evidence="2" key="1">
    <citation type="submission" date="2015-06" db="EMBL/GenBank/DDBJ databases">
        <authorList>
            <person name="Bertelli C."/>
        </authorList>
    </citation>
    <scope>NUCLEOTIDE SEQUENCE [LARGE SCALE GENOMIC DNA]</scope>
    <source>
        <strain evidence="2">CRIB-30</strain>
    </source>
</reference>
<accession>A0A0H5DSB0</accession>